<dbReference type="InterPro" id="IPR002725">
    <property type="entry name" value="YgjP-like_metallopeptidase"/>
</dbReference>
<dbReference type="STRING" id="393595.ABO_2745"/>
<dbReference type="InterPro" id="IPR053136">
    <property type="entry name" value="UTP_pyrophosphatase-like"/>
</dbReference>
<proteinExistence type="predicted"/>
<name>Q0VKV5_ALCBS</name>
<dbReference type="EMBL" id="AM286690">
    <property type="protein sequence ID" value="CAL18193.1"/>
    <property type="molecule type" value="Genomic_DNA"/>
</dbReference>
<sequence>MTDYELIRSKRRSLELRVLEDGRVQVRAPQQTPLRMVQAFVASRSQWIAAQQERQAQRPRQRWHDGAAFVLRGKTLSLDVSEGATRVFVSGGYLTVRVSDSDQESSVKTAVQNWLRKQARAAFEDSIERQFDWFAAEGFSRPVLRVKSMRTRWGSLSARGYINLNLALLHYPPKALDYVVMHELCHLIHMNHGPGFHALMDARMPDWRQRKNLLDQPCYQP</sequence>
<dbReference type="Gene3D" id="3.30.2010.10">
    <property type="entry name" value="Metalloproteases ('zincins'), catalytic domain"/>
    <property type="match status" value="1"/>
</dbReference>
<accession>Q0VKV5</accession>
<dbReference type="PANTHER" id="PTHR30399">
    <property type="entry name" value="UNCHARACTERIZED PROTEIN YGJP"/>
    <property type="match status" value="1"/>
</dbReference>
<dbReference type="HOGENOM" id="CLU_065947_1_1_6"/>
<evidence type="ECO:0000313" key="2">
    <source>
        <dbReference type="EMBL" id="CAL18193.1"/>
    </source>
</evidence>
<gene>
    <name evidence="2" type="ordered locus">ABO_2745</name>
</gene>
<dbReference type="AlphaFoldDB" id="Q0VKV5"/>
<keyword evidence="3" id="KW-1185">Reference proteome</keyword>
<reference evidence="2 3" key="1">
    <citation type="journal article" date="2006" name="Nat. Biotechnol.">
        <title>Genome sequence of the ubiquitous hydrocarbon-degrading marine bacterium Alcanivorax borkumensis.</title>
        <authorList>
            <person name="Schneiker S."/>
            <person name="Martins dos Santos V.A.P."/>
            <person name="Bartels D."/>
            <person name="Bekel T."/>
            <person name="Brecht M."/>
            <person name="Buhrmester J."/>
            <person name="Chernikova T.N."/>
            <person name="Denaro R."/>
            <person name="Ferrer M."/>
            <person name="Gertler C."/>
            <person name="Goesmann A."/>
            <person name="Golyshina O.V."/>
            <person name="Kaminski F."/>
            <person name="Khachane A.N."/>
            <person name="Lang S."/>
            <person name="Linke B."/>
            <person name="McHardy A.C."/>
            <person name="Meyer F."/>
            <person name="Nechitaylo T."/>
            <person name="Puehler A."/>
            <person name="Regenhardt D."/>
            <person name="Rupp O."/>
            <person name="Sabirova J.S."/>
            <person name="Selbitschka W."/>
            <person name="Yakimov M.M."/>
            <person name="Timmis K.N."/>
            <person name="Vorhoelter F.-J."/>
            <person name="Weidner S."/>
            <person name="Kaiser O."/>
            <person name="Golyshin P.N."/>
        </authorList>
    </citation>
    <scope>NUCLEOTIDE SEQUENCE [LARGE SCALE GENOMIC DNA]</scope>
    <source>
        <strain evidence="3">ATCC 700651 / DSM 11573 / NCIMB 13689 / SK2</strain>
    </source>
</reference>
<dbReference type="Pfam" id="PF01863">
    <property type="entry name" value="YgjP-like"/>
    <property type="match status" value="1"/>
</dbReference>
<evidence type="ECO:0000313" key="3">
    <source>
        <dbReference type="Proteomes" id="UP000008871"/>
    </source>
</evidence>
<dbReference type="eggNOG" id="COG1451">
    <property type="taxonomic scope" value="Bacteria"/>
</dbReference>
<feature type="domain" description="YgjP-like metallopeptidase" evidence="1">
    <location>
        <begin position="12"/>
        <end position="216"/>
    </location>
</feature>
<dbReference type="CDD" id="cd07344">
    <property type="entry name" value="M48_yhfN_like"/>
    <property type="match status" value="1"/>
</dbReference>
<dbReference type="PANTHER" id="PTHR30399:SF1">
    <property type="entry name" value="UTP PYROPHOSPHATASE"/>
    <property type="match status" value="1"/>
</dbReference>
<protein>
    <recommendedName>
        <fullName evidence="1">YgjP-like metallopeptidase domain-containing protein</fullName>
    </recommendedName>
</protein>
<dbReference type="Proteomes" id="UP000008871">
    <property type="component" value="Chromosome"/>
</dbReference>
<evidence type="ECO:0000259" key="1">
    <source>
        <dbReference type="Pfam" id="PF01863"/>
    </source>
</evidence>
<dbReference type="KEGG" id="abo:ABO_2745"/>
<dbReference type="RefSeq" id="WP_011590015.1">
    <property type="nucleotide sequence ID" value="NC_008260.1"/>
</dbReference>
<dbReference type="OrthoDB" id="9811177at2"/>
<organism evidence="2 3">
    <name type="scientific">Alcanivorax borkumensis (strain ATCC 700651 / DSM 11573 / NCIMB 13689 / SK2)</name>
    <dbReference type="NCBI Taxonomy" id="393595"/>
    <lineage>
        <taxon>Bacteria</taxon>
        <taxon>Pseudomonadati</taxon>
        <taxon>Pseudomonadota</taxon>
        <taxon>Gammaproteobacteria</taxon>
        <taxon>Oceanospirillales</taxon>
        <taxon>Alcanivoracaceae</taxon>
        <taxon>Alcanivorax</taxon>
    </lineage>
</organism>